<feature type="transmembrane region" description="Helical" evidence="2">
    <location>
        <begin position="65"/>
        <end position="82"/>
    </location>
</feature>
<evidence type="ECO:0000313" key="3">
    <source>
        <dbReference type="EMBL" id="AOS65695.1"/>
    </source>
</evidence>
<keyword evidence="2" id="KW-0472">Membrane</keyword>
<dbReference type="EMBL" id="CP014859">
    <property type="protein sequence ID" value="AOS65695.1"/>
    <property type="molecule type" value="Genomic_DNA"/>
</dbReference>
<keyword evidence="2" id="KW-0812">Transmembrane</keyword>
<dbReference type="AlphaFoldDB" id="A0AAC9HUN7"/>
<feature type="compositionally biased region" description="Pro residues" evidence="1">
    <location>
        <begin position="235"/>
        <end position="244"/>
    </location>
</feature>
<dbReference type="KEGG" id="ahm:TL08_24585"/>
<protein>
    <submittedName>
        <fullName evidence="3">Uncharacterized protein</fullName>
    </submittedName>
</protein>
<feature type="transmembrane region" description="Helical" evidence="2">
    <location>
        <begin position="25"/>
        <end position="45"/>
    </location>
</feature>
<reference evidence="4" key="1">
    <citation type="submission" date="2016-03" db="EMBL/GenBank/DDBJ databases">
        <title>Complete genome sequence of the type strain Actinoalloteichus hymeniacidonis DSM 45092.</title>
        <authorList>
            <person name="Schaffert L."/>
            <person name="Albersmeier A."/>
            <person name="Winkler A."/>
            <person name="Kalinowski J."/>
            <person name="Zotchev S."/>
            <person name="Ruckert C."/>
        </authorList>
    </citation>
    <scope>NUCLEOTIDE SEQUENCE [LARGE SCALE GENOMIC DNA]</scope>
    <source>
        <strain evidence="4">HPA177(T) (DSM 45092(T))</strain>
    </source>
</reference>
<feature type="transmembrane region" description="Helical" evidence="2">
    <location>
        <begin position="113"/>
        <end position="137"/>
    </location>
</feature>
<gene>
    <name evidence="3" type="ORF">TL08_24585</name>
</gene>
<organism evidence="3 4">
    <name type="scientific">Actinoalloteichus hymeniacidonis</name>
    <dbReference type="NCBI Taxonomy" id="340345"/>
    <lineage>
        <taxon>Bacteria</taxon>
        <taxon>Bacillati</taxon>
        <taxon>Actinomycetota</taxon>
        <taxon>Actinomycetes</taxon>
        <taxon>Pseudonocardiales</taxon>
        <taxon>Pseudonocardiaceae</taxon>
        <taxon>Actinoalloteichus</taxon>
    </lineage>
</organism>
<proteinExistence type="predicted"/>
<keyword evidence="4" id="KW-1185">Reference proteome</keyword>
<feature type="region of interest" description="Disordered" evidence="1">
    <location>
        <begin position="1"/>
        <end position="20"/>
    </location>
</feature>
<feature type="compositionally biased region" description="Low complexity" evidence="1">
    <location>
        <begin position="162"/>
        <end position="218"/>
    </location>
</feature>
<dbReference type="RefSeq" id="WP_069852404.1">
    <property type="nucleotide sequence ID" value="NZ_CP014859.1"/>
</dbReference>
<feature type="region of interest" description="Disordered" evidence="1">
    <location>
        <begin position="152"/>
        <end position="244"/>
    </location>
</feature>
<name>A0AAC9HUN7_9PSEU</name>
<keyword evidence="2" id="KW-1133">Transmembrane helix</keyword>
<dbReference type="InterPro" id="IPR035166">
    <property type="entry name" value="DUF5336"/>
</dbReference>
<dbReference type="Pfam" id="PF17270">
    <property type="entry name" value="DUF5336"/>
    <property type="match status" value="1"/>
</dbReference>
<evidence type="ECO:0000313" key="4">
    <source>
        <dbReference type="Proteomes" id="UP000095210"/>
    </source>
</evidence>
<feature type="transmembrane region" description="Helical" evidence="2">
    <location>
        <begin position="89"/>
        <end position="107"/>
    </location>
</feature>
<accession>A0AAC9HUN7</accession>
<dbReference type="Proteomes" id="UP000095210">
    <property type="component" value="Chromosome"/>
</dbReference>
<evidence type="ECO:0000256" key="1">
    <source>
        <dbReference type="SAM" id="MobiDB-lite"/>
    </source>
</evidence>
<sequence length="244" mass="24785">MSVPYGAPQQQQPQAGSPAQPAGGLSIESILAIVGAGLGLVVYLLAFGEEYIAPTFGVGGDARSATSLLVIAGILAGLALLPKGPQLQLLSSLIAVVGVLSLLQHVVHWPGDVSAMAIVALIVGILEAGAIVATWLFKEGIIKAAPKQAYPQQQGNWNPQSGGIPQAGQYGQQAPQAQYGQQQAQYGQAEQQSYGQQAAPATGGQPAQPAPQYGQQGTEIFGGVAQQPGQYGQGTPPPGGYGQG</sequence>
<evidence type="ECO:0000256" key="2">
    <source>
        <dbReference type="SAM" id="Phobius"/>
    </source>
</evidence>